<keyword evidence="3 7" id="KW-0732">Signal</keyword>
<evidence type="ECO:0000256" key="6">
    <source>
        <dbReference type="SAM" id="Phobius"/>
    </source>
</evidence>
<evidence type="ECO:0000256" key="2">
    <source>
        <dbReference type="ARBA" id="ARBA00022525"/>
    </source>
</evidence>
<feature type="region of interest" description="Disordered" evidence="5">
    <location>
        <begin position="664"/>
        <end position="748"/>
    </location>
</feature>
<feature type="signal peptide" evidence="7">
    <location>
        <begin position="1"/>
        <end position="31"/>
    </location>
</feature>
<keyword evidence="6" id="KW-0472">Membrane</keyword>
<dbReference type="Pfam" id="PF12733">
    <property type="entry name" value="Cadherin-like"/>
    <property type="match status" value="3"/>
</dbReference>
<gene>
    <name evidence="9" type="ORF">JHL18_02690</name>
</gene>
<evidence type="ECO:0000256" key="7">
    <source>
        <dbReference type="SAM" id="SignalP"/>
    </source>
</evidence>
<feature type="chain" id="PRO_5046306460" evidence="7">
    <location>
        <begin position="32"/>
        <end position="960"/>
    </location>
</feature>
<dbReference type="InterPro" id="IPR019931">
    <property type="entry name" value="LPXTG_anchor"/>
</dbReference>
<dbReference type="RefSeq" id="WP_200266099.1">
    <property type="nucleotide sequence ID" value="NZ_JAENHN010000007.1"/>
</dbReference>
<feature type="compositionally biased region" description="Low complexity" evidence="5">
    <location>
        <begin position="706"/>
        <end position="725"/>
    </location>
</feature>
<evidence type="ECO:0000256" key="1">
    <source>
        <dbReference type="ARBA" id="ARBA00022512"/>
    </source>
</evidence>
<organism evidence="9 10">
    <name type="scientific">Clostridium yunnanense</name>
    <dbReference type="NCBI Taxonomy" id="2800325"/>
    <lineage>
        <taxon>Bacteria</taxon>
        <taxon>Bacillati</taxon>
        <taxon>Bacillota</taxon>
        <taxon>Clostridia</taxon>
        <taxon>Eubacteriales</taxon>
        <taxon>Clostridiaceae</taxon>
        <taxon>Clostridium</taxon>
    </lineage>
</organism>
<accession>A0ABS1EJK5</accession>
<evidence type="ECO:0000259" key="8">
    <source>
        <dbReference type="PROSITE" id="PS50847"/>
    </source>
</evidence>
<dbReference type="PROSITE" id="PS50847">
    <property type="entry name" value="GRAM_POS_ANCHORING"/>
    <property type="match status" value="1"/>
</dbReference>
<protein>
    <submittedName>
        <fullName evidence="9">Cadherin-like beta sandwich domain-containing protein</fullName>
    </submittedName>
</protein>
<keyword evidence="10" id="KW-1185">Reference proteome</keyword>
<reference evidence="10" key="1">
    <citation type="submission" date="2021-01" db="EMBL/GenBank/DDBJ databases">
        <title>Genome public.</title>
        <authorList>
            <person name="Liu C."/>
            <person name="Sun Q."/>
        </authorList>
    </citation>
    <scope>NUCLEOTIDE SEQUENCE [LARGE SCALE GENOMIC DNA]</scope>
    <source>
        <strain evidence="10">YIM B02505</strain>
    </source>
</reference>
<dbReference type="EMBL" id="JAENHN010000007">
    <property type="protein sequence ID" value="MBK1809553.1"/>
    <property type="molecule type" value="Genomic_DNA"/>
</dbReference>
<evidence type="ECO:0000313" key="10">
    <source>
        <dbReference type="Proteomes" id="UP000596739"/>
    </source>
</evidence>
<keyword evidence="1" id="KW-0134">Cell wall</keyword>
<keyword evidence="4" id="KW-0572">Peptidoglycan-anchor</keyword>
<keyword evidence="2" id="KW-0964">Secreted</keyword>
<evidence type="ECO:0000313" key="9">
    <source>
        <dbReference type="EMBL" id="MBK1809553.1"/>
    </source>
</evidence>
<keyword evidence="6" id="KW-0812">Transmembrane</keyword>
<dbReference type="Proteomes" id="UP000596739">
    <property type="component" value="Unassembled WGS sequence"/>
</dbReference>
<feature type="transmembrane region" description="Helical" evidence="6">
    <location>
        <begin position="936"/>
        <end position="956"/>
    </location>
</feature>
<evidence type="ECO:0000256" key="3">
    <source>
        <dbReference type="ARBA" id="ARBA00022729"/>
    </source>
</evidence>
<comment type="caution">
    <text evidence="9">The sequence shown here is derived from an EMBL/GenBank/DDBJ whole genome shotgun (WGS) entry which is preliminary data.</text>
</comment>
<dbReference type="InterPro" id="IPR025883">
    <property type="entry name" value="Cadherin-like_domain"/>
</dbReference>
<sequence length="960" mass="103490">MASQRKKLKSLIAATITTAVMLNTAPLQVFAFTGTTMSQTFSQEEVQSALLDVNNAYSSDDLITVMIQSPALGIDMTFWASTPRADQVNIATKLYNNRGAGYMSAEELRNAFVQYCGEEQKMIDINTAPDADAVITAIDYFGIDLTQFNYTWANVDRIAVANMFLDIRSDYGFVTPQAVENSFVQCINSRKIAMVNIAQRSEDIRYVFEHIGIQVDFHTNGYESLSDADKTKVADLVIQDRELHGVFADNGAIQTSVNKAVTSVKAVNTPVLSGDNKLRDIQSDKGVLSPVFDPEKTDYTLNVDNATTMLYVTLTTNEAHSHWSITSDNDADIDNLKEGHNVFHIKVTAQNGAIRTYNLDVIRESSIVQKSNDSRLSNIAVDKGSLSPAFDASIASYSVNVANDVTEINITPTVNEEHATVGVYPLDNCDAKNLKVGHNYFKVGVVAQDGSLRNYIVDVVRAVANVQTDAEKVQQAYDRLAIGYAPGDSASNVNMNIQLPFSDENGATVTWYTTDSNYITNIGEVKNGRDGLVHQVIMTALINCGGASLSKLFELNVQPMGGIVVTTPKSSDATLTNIIPSSGVLSPTFNPLYNINYSVVVENDITSLTLTPLLHNSKASYVIEGVENASLTALVQGYNYFNIKVTAESGAVRYYPIVVVRLAPTPSEGNGGQPTGGTTTPTEGNGGQPTGGTTTPTEGNGGQPTGGTITPTTPGSGTITPNTNPDNNQTKTPANVELTTKTDGVTNGAYSDSKISGMLDGKDTLVVKANGIVINIPEKAVDTANLDGSEYIRVTEKILDSTEASELFKGLPSGIAPLKDALSFTMQLFDKNGILIKDIHQFANGQKVKISIKLTADQIAGKDTSKLTMYYYDETKKEWVEIGGSFDKGTMLFSFETSHFTNFAILEKVTTPTTTPTTSTPTEIVKLPQTGSVVDFSSVVVAGSFMMVLGAVVLFVNKRK</sequence>
<evidence type="ECO:0000256" key="5">
    <source>
        <dbReference type="SAM" id="MobiDB-lite"/>
    </source>
</evidence>
<dbReference type="InterPro" id="IPR046780">
    <property type="entry name" value="aBig_2"/>
</dbReference>
<dbReference type="Pfam" id="PF20578">
    <property type="entry name" value="aBig_2"/>
    <property type="match status" value="1"/>
</dbReference>
<feature type="domain" description="Gram-positive cocci surface proteins LPxTG" evidence="8">
    <location>
        <begin position="927"/>
        <end position="960"/>
    </location>
</feature>
<dbReference type="Pfam" id="PF00746">
    <property type="entry name" value="Gram_pos_anchor"/>
    <property type="match status" value="1"/>
</dbReference>
<keyword evidence="6" id="KW-1133">Transmembrane helix</keyword>
<evidence type="ECO:0000256" key="4">
    <source>
        <dbReference type="ARBA" id="ARBA00023088"/>
    </source>
</evidence>
<feature type="compositionally biased region" description="Polar residues" evidence="5">
    <location>
        <begin position="726"/>
        <end position="748"/>
    </location>
</feature>
<name>A0ABS1EJK5_9CLOT</name>
<proteinExistence type="predicted"/>